<reference evidence="2 3" key="1">
    <citation type="submission" date="2019-03" db="EMBL/GenBank/DDBJ databases">
        <title>First draft genome of Liparis tanakae, snailfish: a comprehensive survey of snailfish specific genes.</title>
        <authorList>
            <person name="Kim W."/>
            <person name="Song I."/>
            <person name="Jeong J.-H."/>
            <person name="Kim D."/>
            <person name="Kim S."/>
            <person name="Ryu S."/>
            <person name="Song J.Y."/>
            <person name="Lee S.K."/>
        </authorList>
    </citation>
    <scope>NUCLEOTIDE SEQUENCE [LARGE SCALE GENOMIC DNA]</scope>
    <source>
        <tissue evidence="2">Muscle</tissue>
    </source>
</reference>
<dbReference type="Proteomes" id="UP000314294">
    <property type="component" value="Unassembled WGS sequence"/>
</dbReference>
<keyword evidence="3" id="KW-1185">Reference proteome</keyword>
<sequence>MSRTTLLASSSSKYFRFWMSAPLGPKPRSYPVTEEGGRMGRRGEGGESARVSRGLQFRVINEVELRDEVVVVLVAGIDVGLRSHAADAVKVMDVNVHKHPEEAAQDLLAHLLEVLGERAMED</sequence>
<dbReference type="AlphaFoldDB" id="A0A4Z2HTV8"/>
<gene>
    <name evidence="2" type="ORF">EYF80_020566</name>
</gene>
<evidence type="ECO:0000313" key="3">
    <source>
        <dbReference type="Proteomes" id="UP000314294"/>
    </source>
</evidence>
<proteinExistence type="predicted"/>
<comment type="caution">
    <text evidence="2">The sequence shown here is derived from an EMBL/GenBank/DDBJ whole genome shotgun (WGS) entry which is preliminary data.</text>
</comment>
<evidence type="ECO:0000313" key="2">
    <source>
        <dbReference type="EMBL" id="TNN69249.1"/>
    </source>
</evidence>
<accession>A0A4Z2HTV8</accession>
<organism evidence="2 3">
    <name type="scientific">Liparis tanakae</name>
    <name type="common">Tanaka's snailfish</name>
    <dbReference type="NCBI Taxonomy" id="230148"/>
    <lineage>
        <taxon>Eukaryota</taxon>
        <taxon>Metazoa</taxon>
        <taxon>Chordata</taxon>
        <taxon>Craniata</taxon>
        <taxon>Vertebrata</taxon>
        <taxon>Euteleostomi</taxon>
        <taxon>Actinopterygii</taxon>
        <taxon>Neopterygii</taxon>
        <taxon>Teleostei</taxon>
        <taxon>Neoteleostei</taxon>
        <taxon>Acanthomorphata</taxon>
        <taxon>Eupercaria</taxon>
        <taxon>Perciformes</taxon>
        <taxon>Cottioidei</taxon>
        <taxon>Cottales</taxon>
        <taxon>Liparidae</taxon>
        <taxon>Liparis</taxon>
    </lineage>
</organism>
<dbReference type="EMBL" id="SRLO01000178">
    <property type="protein sequence ID" value="TNN69249.1"/>
    <property type="molecule type" value="Genomic_DNA"/>
</dbReference>
<feature type="compositionally biased region" description="Basic and acidic residues" evidence="1">
    <location>
        <begin position="35"/>
        <end position="47"/>
    </location>
</feature>
<evidence type="ECO:0000256" key="1">
    <source>
        <dbReference type="SAM" id="MobiDB-lite"/>
    </source>
</evidence>
<protein>
    <submittedName>
        <fullName evidence="2">Uncharacterized protein</fullName>
    </submittedName>
</protein>
<name>A0A4Z2HTV8_9TELE</name>
<feature type="region of interest" description="Disordered" evidence="1">
    <location>
        <begin position="28"/>
        <end position="47"/>
    </location>
</feature>